<protein>
    <recommendedName>
        <fullName evidence="2">Ig-like domain-containing protein</fullName>
    </recommendedName>
</protein>
<reference evidence="3 4" key="1">
    <citation type="journal article" date="2020" name="G3 (Bethesda)">
        <title>Draft Genome of the Common Snapping Turtle, Chelydra serpentina, a Model for Phenotypic Plasticity in Reptiles.</title>
        <authorList>
            <person name="Das D."/>
            <person name="Singh S.K."/>
            <person name="Bierstedt J."/>
            <person name="Erickson A."/>
            <person name="Galli G.L.J."/>
            <person name="Crossley D.A. 2nd"/>
            <person name="Rhen T."/>
        </authorList>
    </citation>
    <scope>NUCLEOTIDE SEQUENCE [LARGE SCALE GENOMIC DNA]</scope>
    <source>
        <strain evidence="3">KW</strain>
    </source>
</reference>
<evidence type="ECO:0000313" key="4">
    <source>
        <dbReference type="Proteomes" id="UP000765507"/>
    </source>
</evidence>
<dbReference type="Proteomes" id="UP000765507">
    <property type="component" value="Unassembled WGS sequence"/>
</dbReference>
<dbReference type="InterPro" id="IPR013783">
    <property type="entry name" value="Ig-like_fold"/>
</dbReference>
<name>A0A8T1S2U6_CHESE</name>
<dbReference type="SUPFAM" id="SSF48726">
    <property type="entry name" value="Immunoglobulin"/>
    <property type="match status" value="1"/>
</dbReference>
<organism evidence="3 4">
    <name type="scientific">Chelydra serpentina</name>
    <name type="common">Snapping turtle</name>
    <name type="synonym">Testudo serpentina</name>
    <dbReference type="NCBI Taxonomy" id="8475"/>
    <lineage>
        <taxon>Eukaryota</taxon>
        <taxon>Metazoa</taxon>
        <taxon>Chordata</taxon>
        <taxon>Craniata</taxon>
        <taxon>Vertebrata</taxon>
        <taxon>Euteleostomi</taxon>
        <taxon>Archelosauria</taxon>
        <taxon>Testudinata</taxon>
        <taxon>Testudines</taxon>
        <taxon>Cryptodira</taxon>
        <taxon>Durocryptodira</taxon>
        <taxon>Americhelydia</taxon>
        <taxon>Chelydroidea</taxon>
        <taxon>Chelydridae</taxon>
        <taxon>Chelydra</taxon>
    </lineage>
</organism>
<comment type="caution">
    <text evidence="3">The sequence shown here is derived from an EMBL/GenBank/DDBJ whole genome shotgun (WGS) entry which is preliminary data.</text>
</comment>
<proteinExistence type="predicted"/>
<dbReference type="Gene3D" id="2.60.40.10">
    <property type="entry name" value="Immunoglobulins"/>
    <property type="match status" value="1"/>
</dbReference>
<evidence type="ECO:0000256" key="1">
    <source>
        <dbReference type="SAM" id="MobiDB-lite"/>
    </source>
</evidence>
<feature type="region of interest" description="Disordered" evidence="1">
    <location>
        <begin position="102"/>
        <end position="123"/>
    </location>
</feature>
<gene>
    <name evidence="3" type="ORF">G0U57_020408</name>
</gene>
<feature type="domain" description="Ig-like" evidence="2">
    <location>
        <begin position="21"/>
        <end position="107"/>
    </location>
</feature>
<evidence type="ECO:0000259" key="2">
    <source>
        <dbReference type="PROSITE" id="PS50835"/>
    </source>
</evidence>
<keyword evidence="4" id="KW-1185">Reference proteome</keyword>
<dbReference type="InterPro" id="IPR007110">
    <property type="entry name" value="Ig-like_dom"/>
</dbReference>
<evidence type="ECO:0000313" key="3">
    <source>
        <dbReference type="EMBL" id="KAG6923472.1"/>
    </source>
</evidence>
<dbReference type="InterPro" id="IPR036179">
    <property type="entry name" value="Ig-like_dom_sf"/>
</dbReference>
<dbReference type="AlphaFoldDB" id="A0A8T1S2U6"/>
<dbReference type="EMBL" id="JAHGAV010000865">
    <property type="protein sequence ID" value="KAG6923472.1"/>
    <property type="molecule type" value="Genomic_DNA"/>
</dbReference>
<feature type="compositionally biased region" description="Polar residues" evidence="1">
    <location>
        <begin position="102"/>
        <end position="113"/>
    </location>
</feature>
<sequence>MGATDSPTDSSDPFPFPGALPAPTLYLSQTSAQVGSSVQLQCSVFSRVPATRIVFCKDGEELLSQTGSEEKVTYDYDDKVSKSSTGDYACGYEIKDSNNRMNRSQLSSAQHLSVTGKEGERQSQYNCPCSGKERIHMQIAKQHMQISKG</sequence>
<dbReference type="PROSITE" id="PS50835">
    <property type="entry name" value="IG_LIKE"/>
    <property type="match status" value="1"/>
</dbReference>
<accession>A0A8T1S2U6</accession>
<dbReference type="OrthoDB" id="9397084at2759"/>